<accession>A0A0E3PPI8</accession>
<dbReference type="EMBL" id="CP009508">
    <property type="protein sequence ID" value="AKB37670.1"/>
    <property type="molecule type" value="Genomic_DNA"/>
</dbReference>
<evidence type="ECO:0000313" key="2">
    <source>
        <dbReference type="EMBL" id="AKB37670.1"/>
    </source>
</evidence>
<keyword evidence="1" id="KW-0812">Transmembrane</keyword>
<name>A0A0E3PPI8_9EURY</name>
<organism evidence="2 3">
    <name type="scientific">Methanosarcina siciliae C2J</name>
    <dbReference type="NCBI Taxonomy" id="1434118"/>
    <lineage>
        <taxon>Archaea</taxon>
        <taxon>Methanobacteriati</taxon>
        <taxon>Methanobacteriota</taxon>
        <taxon>Stenosarchaea group</taxon>
        <taxon>Methanomicrobia</taxon>
        <taxon>Methanosarcinales</taxon>
        <taxon>Methanosarcinaceae</taxon>
        <taxon>Methanosarcina</taxon>
    </lineage>
</organism>
<feature type="transmembrane region" description="Helical" evidence="1">
    <location>
        <begin position="67"/>
        <end position="85"/>
    </location>
</feature>
<evidence type="ECO:0000256" key="1">
    <source>
        <dbReference type="SAM" id="Phobius"/>
    </source>
</evidence>
<sequence length="246" mass="28275">MYRQSEFINLENYLLEKKYLKNNSCEQSLNAHTFIGTVGLKKHRFKSVSLFLINAFDEKTLKRMSKVFILLSITMALGTAINFLKTETPDLLYVLGITTSMVPLIFSLFIQHVLEYHRDTFCRKCGKKLACEEVGEPVLKETSDLGDYTLTVTRHWKCRYCGNIDTREGPGDIFINKGEMKPIIHLKSIECKKCGGIGTVKEFKIPDIKEIGNKRIIRRYYKCTICGHENISESEEAINRSVPAFR</sequence>
<evidence type="ECO:0000313" key="3">
    <source>
        <dbReference type="Proteomes" id="UP000033123"/>
    </source>
</evidence>
<dbReference type="PATRIC" id="fig|1434118.4.peg.3995"/>
<dbReference type="HOGENOM" id="CLU_089198_0_0_2"/>
<feature type="transmembrane region" description="Helical" evidence="1">
    <location>
        <begin position="91"/>
        <end position="114"/>
    </location>
</feature>
<gene>
    <name evidence="2" type="ORF">MSSAC_3080</name>
</gene>
<keyword evidence="1" id="KW-1133">Transmembrane helix</keyword>
<reference evidence="2 3" key="1">
    <citation type="submission" date="2014-07" db="EMBL/GenBank/DDBJ databases">
        <title>Methanogenic archaea and the global carbon cycle.</title>
        <authorList>
            <person name="Henriksen J.R."/>
            <person name="Luke J."/>
            <person name="Reinhart S."/>
            <person name="Benedict M.N."/>
            <person name="Youngblut N.D."/>
            <person name="Metcalf M.E."/>
            <person name="Whitaker R.J."/>
            <person name="Metcalf W.W."/>
        </authorList>
    </citation>
    <scope>NUCLEOTIDE SEQUENCE [LARGE SCALE GENOMIC DNA]</scope>
    <source>
        <strain evidence="2 3">C2J</strain>
    </source>
</reference>
<protein>
    <submittedName>
        <fullName evidence="2">Uncharacterized protein</fullName>
    </submittedName>
</protein>
<dbReference type="Proteomes" id="UP000033123">
    <property type="component" value="Chromosome"/>
</dbReference>
<dbReference type="AlphaFoldDB" id="A0A0E3PPI8"/>
<keyword evidence="1" id="KW-0472">Membrane</keyword>
<dbReference type="KEGG" id="msj:MSSAC_3080"/>
<proteinExistence type="predicted"/>